<reference evidence="3 4" key="1">
    <citation type="submission" date="2020-04" db="EMBL/GenBank/DDBJ databases">
        <title>Perkinsus olseni comparative genomics.</title>
        <authorList>
            <person name="Bogema D.R."/>
        </authorList>
    </citation>
    <scope>NUCLEOTIDE SEQUENCE [LARGE SCALE GENOMIC DNA]</scope>
    <source>
        <strain evidence="3">ATCC PRA-31</strain>
    </source>
</reference>
<feature type="transmembrane region" description="Helical" evidence="2">
    <location>
        <begin position="345"/>
        <end position="378"/>
    </location>
</feature>
<gene>
    <name evidence="3" type="ORF">FOL46_009270</name>
</gene>
<dbReference type="Proteomes" id="UP000572268">
    <property type="component" value="Unassembled WGS sequence"/>
</dbReference>
<keyword evidence="2" id="KW-1133">Transmembrane helix</keyword>
<dbReference type="EMBL" id="JABANN010000823">
    <property type="protein sequence ID" value="KAF4653304.1"/>
    <property type="molecule type" value="Genomic_DNA"/>
</dbReference>
<accession>A0A7J6L2C5</accession>
<evidence type="ECO:0000256" key="1">
    <source>
        <dbReference type="SAM" id="MobiDB-lite"/>
    </source>
</evidence>
<comment type="caution">
    <text evidence="3">The sequence shown here is derived from an EMBL/GenBank/DDBJ whole genome shotgun (WGS) entry which is preliminary data.</text>
</comment>
<feature type="region of interest" description="Disordered" evidence="1">
    <location>
        <begin position="26"/>
        <end position="71"/>
    </location>
</feature>
<organism evidence="3 4">
    <name type="scientific">Perkinsus olseni</name>
    <name type="common">Perkinsus atlanticus</name>
    <dbReference type="NCBI Taxonomy" id="32597"/>
    <lineage>
        <taxon>Eukaryota</taxon>
        <taxon>Sar</taxon>
        <taxon>Alveolata</taxon>
        <taxon>Perkinsozoa</taxon>
        <taxon>Perkinsea</taxon>
        <taxon>Perkinsida</taxon>
        <taxon>Perkinsidae</taxon>
        <taxon>Perkinsus</taxon>
    </lineage>
</organism>
<evidence type="ECO:0000313" key="4">
    <source>
        <dbReference type="Proteomes" id="UP000572268"/>
    </source>
</evidence>
<keyword evidence="2" id="KW-0472">Membrane</keyword>
<sequence>MSQVGQTLNDAITTGRWRLPPNGLTLAAQPSNNTRYSQVVPPPARENTVSNDTDVTVENQKQHKRGSGKKYKVHESSYRSMDEAKNALDVLANLAPEGKMWHVDDHYRKRAQVHCYKYKCHQSRQGCRYTANILLLPDGVFKLEMPVFPDDTHNHTLHNPTTTPPSGRGLTTNIREVVERHNRSRVPTQQTLRELREDSLIDEADATLLNQIRNHKYNCNKNRDKEDPIGESLEEMRRFCSSIQTIPDDAHSVFCLDYNTTTSMYCFFSTKELLYRHGNCRSLALDFTYKRTWCGLPVYNLASVDPPSKCRVISLGFCLEEDETSVRHLLQSVQRVTSQLAFLTVVLVAFVTVVLVAFVTVVLVPFVTVVLVAFVTVVHGEIMPYKLSSTLDWVAPSDDQTTIRIFCHYHMISKVAEKAKQEIKAELVGGAQRANEEIEEFLHDVRLLQQSPNHLMFSTACKLFVEKWDERYPELVKKFRETWLENRCTWSQTCYESEAPPEFPRTNNHIEATNRSFKAGMIHPGSSLSTLVRELMAATADFSIRRETEAPSEYQRLLTAAQWCNSEEAQTIYADDKVEYYFIPSTQLVRCCGNRKKLDETMFSFIEKYLANGARYDRWGTFDDYASLMKNIRVIRRDTYQCSCYENRKLDGQRSAVDGHVGTKEEQLRENAGDVMTKSNTEEGTESCNKTPPLRQRLRKRLRPDYVELQKGKIVKVSRAAARRQTARH</sequence>
<proteinExistence type="predicted"/>
<protein>
    <submittedName>
        <fullName evidence="3">Uncharacterized protein</fullName>
    </submittedName>
</protein>
<feature type="compositionally biased region" description="Basic and acidic residues" evidence="1">
    <location>
        <begin position="661"/>
        <end position="672"/>
    </location>
</feature>
<keyword evidence="2" id="KW-0812">Transmembrane</keyword>
<evidence type="ECO:0000256" key="2">
    <source>
        <dbReference type="SAM" id="Phobius"/>
    </source>
</evidence>
<evidence type="ECO:0000313" key="3">
    <source>
        <dbReference type="EMBL" id="KAF4653304.1"/>
    </source>
</evidence>
<feature type="compositionally biased region" description="Polar residues" evidence="1">
    <location>
        <begin position="28"/>
        <end position="37"/>
    </location>
</feature>
<feature type="compositionally biased region" description="Polar residues" evidence="1">
    <location>
        <begin position="47"/>
        <end position="59"/>
    </location>
</feature>
<feature type="region of interest" description="Disordered" evidence="1">
    <location>
        <begin position="656"/>
        <end position="693"/>
    </location>
</feature>
<dbReference type="AlphaFoldDB" id="A0A7J6L2C5"/>
<feature type="compositionally biased region" description="Basic residues" evidence="1">
    <location>
        <begin position="62"/>
        <end position="71"/>
    </location>
</feature>
<name>A0A7J6L2C5_PEROL</name>